<dbReference type="EMBL" id="BAABIC010000011">
    <property type="protein sequence ID" value="GAA4693828.1"/>
    <property type="molecule type" value="Genomic_DNA"/>
</dbReference>
<accession>A0ABP8WQX6</accession>
<organism evidence="1 2">
    <name type="scientific">Pseudonocardia yuanmonensis</name>
    <dbReference type="NCBI Taxonomy" id="1095914"/>
    <lineage>
        <taxon>Bacteria</taxon>
        <taxon>Bacillati</taxon>
        <taxon>Actinomycetota</taxon>
        <taxon>Actinomycetes</taxon>
        <taxon>Pseudonocardiales</taxon>
        <taxon>Pseudonocardiaceae</taxon>
        <taxon>Pseudonocardia</taxon>
    </lineage>
</organism>
<dbReference type="RefSeq" id="WP_345381544.1">
    <property type="nucleotide sequence ID" value="NZ_BAABIC010000011.1"/>
</dbReference>
<sequence>MLDPDDLQDVAQTYGVDEAQVLRDHLISHLLAAITTEAADHVVFIGGTALARSVIPDGRLSEDIDLLAVGRRRIVAERLTTALPRALRREFPGLDWQPSLIEAREPAPGIIRSPEGLIVRIQLLSSTGYPRWPTQAVDLVQRYGDAPPARLSVPTPAGFAAAKAVAWHDRHASRDLWDLWALAERGHLDTAAAELYARLGPTNHRPDPDDYSDPPDQAQWQRDLGAQIRLTVSAADAAAAVAHAWSQLIT</sequence>
<reference evidence="2" key="1">
    <citation type="journal article" date="2019" name="Int. J. Syst. Evol. Microbiol.">
        <title>The Global Catalogue of Microorganisms (GCM) 10K type strain sequencing project: providing services to taxonomists for standard genome sequencing and annotation.</title>
        <authorList>
            <consortium name="The Broad Institute Genomics Platform"/>
            <consortium name="The Broad Institute Genome Sequencing Center for Infectious Disease"/>
            <person name="Wu L."/>
            <person name="Ma J."/>
        </authorList>
    </citation>
    <scope>NUCLEOTIDE SEQUENCE [LARGE SCALE GENOMIC DNA]</scope>
    <source>
        <strain evidence="2">JCM 18055</strain>
    </source>
</reference>
<gene>
    <name evidence="1" type="ORF">GCM10023215_34180</name>
</gene>
<evidence type="ECO:0000313" key="1">
    <source>
        <dbReference type="EMBL" id="GAA4693828.1"/>
    </source>
</evidence>
<evidence type="ECO:0000313" key="2">
    <source>
        <dbReference type="Proteomes" id="UP001500325"/>
    </source>
</evidence>
<comment type="caution">
    <text evidence="1">The sequence shown here is derived from an EMBL/GenBank/DDBJ whole genome shotgun (WGS) entry which is preliminary data.</text>
</comment>
<keyword evidence="2" id="KW-1185">Reference proteome</keyword>
<proteinExistence type="predicted"/>
<name>A0ABP8WQX6_9PSEU</name>
<evidence type="ECO:0008006" key="3">
    <source>
        <dbReference type="Google" id="ProtNLM"/>
    </source>
</evidence>
<dbReference type="Proteomes" id="UP001500325">
    <property type="component" value="Unassembled WGS sequence"/>
</dbReference>
<dbReference type="InterPro" id="IPR014942">
    <property type="entry name" value="AbiEii"/>
</dbReference>
<protein>
    <recommendedName>
        <fullName evidence="3">Nucleotidyltransferase AbiEii toxin of type IV toxin-antitoxin system</fullName>
    </recommendedName>
</protein>
<dbReference type="Pfam" id="PF08843">
    <property type="entry name" value="AbiEii"/>
    <property type="match status" value="1"/>
</dbReference>